<protein>
    <submittedName>
        <fullName evidence="1">Uncharacterized protein</fullName>
    </submittedName>
</protein>
<proteinExistence type="predicted"/>
<organism evidence="1">
    <name type="scientific">Anguilla anguilla</name>
    <name type="common">European freshwater eel</name>
    <name type="synonym">Muraena anguilla</name>
    <dbReference type="NCBI Taxonomy" id="7936"/>
    <lineage>
        <taxon>Eukaryota</taxon>
        <taxon>Metazoa</taxon>
        <taxon>Chordata</taxon>
        <taxon>Craniata</taxon>
        <taxon>Vertebrata</taxon>
        <taxon>Euteleostomi</taxon>
        <taxon>Actinopterygii</taxon>
        <taxon>Neopterygii</taxon>
        <taxon>Teleostei</taxon>
        <taxon>Anguilliformes</taxon>
        <taxon>Anguillidae</taxon>
        <taxon>Anguilla</taxon>
    </lineage>
</organism>
<dbReference type="AlphaFoldDB" id="A0A0E9T413"/>
<sequence>MCPKPNRVSSGRPLWPCTVHVLC</sequence>
<name>A0A0E9T413_ANGAN</name>
<accession>A0A0E9T413</accession>
<reference evidence="1" key="2">
    <citation type="journal article" date="2015" name="Fish Shellfish Immunol.">
        <title>Early steps in the European eel (Anguilla anguilla)-Vibrio vulnificus interaction in the gills: Role of the RtxA13 toxin.</title>
        <authorList>
            <person name="Callol A."/>
            <person name="Pajuelo D."/>
            <person name="Ebbesson L."/>
            <person name="Teles M."/>
            <person name="MacKenzie S."/>
            <person name="Amaro C."/>
        </authorList>
    </citation>
    <scope>NUCLEOTIDE SEQUENCE</scope>
</reference>
<reference evidence="1" key="1">
    <citation type="submission" date="2014-11" db="EMBL/GenBank/DDBJ databases">
        <authorList>
            <person name="Amaro Gonzalez C."/>
        </authorList>
    </citation>
    <scope>NUCLEOTIDE SEQUENCE</scope>
</reference>
<dbReference type="EMBL" id="GBXM01060196">
    <property type="protein sequence ID" value="JAH48381.1"/>
    <property type="molecule type" value="Transcribed_RNA"/>
</dbReference>
<evidence type="ECO:0000313" key="1">
    <source>
        <dbReference type="EMBL" id="JAH48381.1"/>
    </source>
</evidence>